<dbReference type="SUPFAM" id="SSF50475">
    <property type="entry name" value="FMN-binding split barrel"/>
    <property type="match status" value="1"/>
</dbReference>
<sequence length="227" mass="24873">MTHDMVLKTGIFNLSILTEQSKFDVYQRFGLKSGKDGDKFADYDAYARSVNGLTYVTEGVNALLSGKVISTLDCGTHTLFLADLTEARKLSGEASVTYDYYHKNIKPAPGANVTQKKGWLCTVCGYIHESDTLPADFICPVCKHGAEVFVPLSSVTEQKKPEPEKKTEPEQKVEPAKSAEPEKAPESEKKKGFVCGICGYVLESDTLPDDYICPICSNPASAFKPIE</sequence>
<protein>
    <recommendedName>
        <fullName evidence="2">Rubredoxin-like domain-containing protein</fullName>
    </recommendedName>
</protein>
<dbReference type="InterPro" id="IPR002563">
    <property type="entry name" value="Flavin_Rdtase-like_dom"/>
</dbReference>
<name>A0A645H5G9_9ZZZZ</name>
<comment type="caution">
    <text evidence="3">The sequence shown here is derived from an EMBL/GenBank/DDBJ whole genome shotgun (WGS) entry which is preliminary data.</text>
</comment>
<feature type="compositionally biased region" description="Basic and acidic residues" evidence="1">
    <location>
        <begin position="157"/>
        <end position="189"/>
    </location>
</feature>
<dbReference type="InterPro" id="IPR012349">
    <property type="entry name" value="Split_barrel_FMN-bd"/>
</dbReference>
<dbReference type="EMBL" id="VSSQ01086731">
    <property type="protein sequence ID" value="MPN33950.1"/>
    <property type="molecule type" value="Genomic_DNA"/>
</dbReference>
<dbReference type="Pfam" id="PF01613">
    <property type="entry name" value="Flavin_Reduct"/>
    <property type="match status" value="1"/>
</dbReference>
<dbReference type="AlphaFoldDB" id="A0A645H5G9"/>
<gene>
    <name evidence="3" type="ORF">SDC9_181442</name>
</gene>
<dbReference type="InterPro" id="IPR024934">
    <property type="entry name" value="Rubredoxin-like_dom"/>
</dbReference>
<reference evidence="3" key="1">
    <citation type="submission" date="2019-08" db="EMBL/GenBank/DDBJ databases">
        <authorList>
            <person name="Kucharzyk K."/>
            <person name="Murdoch R.W."/>
            <person name="Higgins S."/>
            <person name="Loffler F."/>
        </authorList>
    </citation>
    <scope>NUCLEOTIDE SEQUENCE</scope>
</reference>
<evidence type="ECO:0000313" key="3">
    <source>
        <dbReference type="EMBL" id="MPN33950.1"/>
    </source>
</evidence>
<feature type="domain" description="Rubredoxin-like" evidence="2">
    <location>
        <begin position="116"/>
        <end position="152"/>
    </location>
</feature>
<accession>A0A645H5G9</accession>
<dbReference type="PANTHER" id="PTHR48136">
    <property type="entry name" value="RUBREDOXIN-LIKE SUPERFAMILY PROTEIN"/>
    <property type="match status" value="1"/>
</dbReference>
<evidence type="ECO:0000256" key="1">
    <source>
        <dbReference type="SAM" id="MobiDB-lite"/>
    </source>
</evidence>
<dbReference type="GO" id="GO:0005506">
    <property type="term" value="F:iron ion binding"/>
    <property type="evidence" value="ECO:0007669"/>
    <property type="project" value="InterPro"/>
</dbReference>
<evidence type="ECO:0000259" key="2">
    <source>
        <dbReference type="PROSITE" id="PS50903"/>
    </source>
</evidence>
<proteinExistence type="predicted"/>
<organism evidence="3">
    <name type="scientific">bioreactor metagenome</name>
    <dbReference type="NCBI Taxonomy" id="1076179"/>
    <lineage>
        <taxon>unclassified sequences</taxon>
        <taxon>metagenomes</taxon>
        <taxon>ecological metagenomes</taxon>
    </lineage>
</organism>
<dbReference type="Gene3D" id="2.30.110.10">
    <property type="entry name" value="Electron Transport, Fmn-binding Protein, Chain A"/>
    <property type="match status" value="1"/>
</dbReference>
<feature type="domain" description="Rubredoxin-like" evidence="2">
    <location>
        <begin position="190"/>
        <end position="226"/>
    </location>
</feature>
<dbReference type="PROSITE" id="PS50903">
    <property type="entry name" value="RUBREDOXIN_LIKE"/>
    <property type="match status" value="2"/>
</dbReference>
<feature type="region of interest" description="Disordered" evidence="1">
    <location>
        <begin position="155"/>
        <end position="189"/>
    </location>
</feature>
<dbReference type="Pfam" id="PF21349">
    <property type="entry name" value="RUBY_RBDX"/>
    <property type="match status" value="2"/>
</dbReference>
<dbReference type="InterPro" id="IPR048574">
    <property type="entry name" value="RUBY_RBDX"/>
</dbReference>
<dbReference type="Gene3D" id="2.20.28.10">
    <property type="match status" value="2"/>
</dbReference>
<dbReference type="PANTHER" id="PTHR48136:SF1">
    <property type="entry name" value="RUBREDOXIN-LIKE SUPERFAMILY PROTEIN"/>
    <property type="match status" value="1"/>
</dbReference>
<dbReference type="GO" id="GO:0010181">
    <property type="term" value="F:FMN binding"/>
    <property type="evidence" value="ECO:0007669"/>
    <property type="project" value="InterPro"/>
</dbReference>
<dbReference type="SUPFAM" id="SSF57802">
    <property type="entry name" value="Rubredoxin-like"/>
    <property type="match status" value="2"/>
</dbReference>